<feature type="repeat" description="Solcar" evidence="6">
    <location>
        <begin position="165"/>
        <end position="249"/>
    </location>
</feature>
<comment type="subcellular location">
    <subcellularLocation>
        <location evidence="1">Membrane</location>
        <topology evidence="1">Multi-pass membrane protein</topology>
    </subcellularLocation>
</comment>
<keyword evidence="3 6" id="KW-0812">Transmembrane</keyword>
<keyword evidence="4" id="KW-0677">Repeat</keyword>
<keyword evidence="8" id="KW-1133">Transmembrane helix</keyword>
<dbReference type="eggNOG" id="KOG0752">
    <property type="taxonomic scope" value="Eukaryota"/>
</dbReference>
<comment type="caution">
    <text evidence="9">The sequence shown here is derived from an EMBL/GenBank/DDBJ whole genome shotgun (WGS) entry which is preliminary data.</text>
</comment>
<dbReference type="OMA" id="RHMIRTE"/>
<feature type="transmembrane region" description="Helical" evidence="8">
    <location>
        <begin position="322"/>
        <end position="344"/>
    </location>
</feature>
<dbReference type="Proteomes" id="UP000266841">
    <property type="component" value="Unassembled WGS sequence"/>
</dbReference>
<evidence type="ECO:0000256" key="5">
    <source>
        <dbReference type="ARBA" id="ARBA00023136"/>
    </source>
</evidence>
<gene>
    <name evidence="9" type="ORF">THAOC_19594</name>
</gene>
<evidence type="ECO:0000256" key="6">
    <source>
        <dbReference type="PROSITE-ProRule" id="PRU00282"/>
    </source>
</evidence>
<evidence type="ECO:0000313" key="9">
    <source>
        <dbReference type="EMBL" id="EJK60111.1"/>
    </source>
</evidence>
<proteinExistence type="inferred from homology"/>
<protein>
    <recommendedName>
        <fullName evidence="11">Mitochondrial carrier protein</fullName>
    </recommendedName>
</protein>
<dbReference type="Gene3D" id="1.50.40.10">
    <property type="entry name" value="Mitochondrial carrier domain"/>
    <property type="match status" value="1"/>
</dbReference>
<organism evidence="9 10">
    <name type="scientific">Thalassiosira oceanica</name>
    <name type="common">Marine diatom</name>
    <dbReference type="NCBI Taxonomy" id="159749"/>
    <lineage>
        <taxon>Eukaryota</taxon>
        <taxon>Sar</taxon>
        <taxon>Stramenopiles</taxon>
        <taxon>Ochrophyta</taxon>
        <taxon>Bacillariophyta</taxon>
        <taxon>Coscinodiscophyceae</taxon>
        <taxon>Thalassiosirophycidae</taxon>
        <taxon>Thalassiosirales</taxon>
        <taxon>Thalassiosiraceae</taxon>
        <taxon>Thalassiosira</taxon>
    </lineage>
</organism>
<feature type="transmembrane region" description="Helical" evidence="8">
    <location>
        <begin position="170"/>
        <end position="188"/>
    </location>
</feature>
<dbReference type="GO" id="GO:0055085">
    <property type="term" value="P:transmembrane transport"/>
    <property type="evidence" value="ECO:0007669"/>
    <property type="project" value="InterPro"/>
</dbReference>
<dbReference type="OrthoDB" id="270584at2759"/>
<dbReference type="GO" id="GO:0016020">
    <property type="term" value="C:membrane"/>
    <property type="evidence" value="ECO:0007669"/>
    <property type="project" value="UniProtKB-SubCell"/>
</dbReference>
<evidence type="ECO:0000256" key="8">
    <source>
        <dbReference type="SAM" id="Phobius"/>
    </source>
</evidence>
<feature type="transmembrane region" description="Helical" evidence="8">
    <location>
        <begin position="135"/>
        <end position="158"/>
    </location>
</feature>
<dbReference type="EMBL" id="AGNL01021515">
    <property type="protein sequence ID" value="EJK60111.1"/>
    <property type="molecule type" value="Genomic_DNA"/>
</dbReference>
<dbReference type="InterPro" id="IPR002067">
    <property type="entry name" value="MCP"/>
</dbReference>
<dbReference type="PROSITE" id="PS50920">
    <property type="entry name" value="SOLCAR"/>
    <property type="match status" value="3"/>
</dbReference>
<dbReference type="InterPro" id="IPR018108">
    <property type="entry name" value="MCP_transmembrane"/>
</dbReference>
<evidence type="ECO:0000256" key="2">
    <source>
        <dbReference type="ARBA" id="ARBA00022448"/>
    </source>
</evidence>
<reference evidence="9 10" key="1">
    <citation type="journal article" date="2012" name="Genome Biol.">
        <title>Genome and low-iron response of an oceanic diatom adapted to chronic iron limitation.</title>
        <authorList>
            <person name="Lommer M."/>
            <person name="Specht M."/>
            <person name="Roy A.S."/>
            <person name="Kraemer L."/>
            <person name="Andreson R."/>
            <person name="Gutowska M.A."/>
            <person name="Wolf J."/>
            <person name="Bergner S.V."/>
            <person name="Schilhabel M.B."/>
            <person name="Klostermeier U.C."/>
            <person name="Beiko R.G."/>
            <person name="Rosenstiel P."/>
            <person name="Hippler M."/>
            <person name="Laroche J."/>
        </authorList>
    </citation>
    <scope>NUCLEOTIDE SEQUENCE [LARGE SCALE GENOMIC DNA]</scope>
    <source>
        <strain evidence="9 10">CCMP1005</strain>
    </source>
</reference>
<keyword evidence="2 7" id="KW-0813">Transport</keyword>
<dbReference type="Pfam" id="PF00153">
    <property type="entry name" value="Mito_carr"/>
    <property type="match status" value="3"/>
</dbReference>
<dbReference type="InterPro" id="IPR023395">
    <property type="entry name" value="MCP_dom_sf"/>
</dbReference>
<keyword evidence="5 6" id="KW-0472">Membrane</keyword>
<dbReference type="PANTHER" id="PTHR24089">
    <property type="entry name" value="SOLUTE CARRIER FAMILY 25"/>
    <property type="match status" value="1"/>
</dbReference>
<evidence type="ECO:0000256" key="4">
    <source>
        <dbReference type="ARBA" id="ARBA00022737"/>
    </source>
</evidence>
<feature type="repeat" description="Solcar" evidence="6">
    <location>
        <begin position="363"/>
        <end position="457"/>
    </location>
</feature>
<comment type="similarity">
    <text evidence="7">Belongs to the mitochondrial carrier (TC 2.A.29) family.</text>
</comment>
<feature type="transmembrane region" description="Helical" evidence="8">
    <location>
        <begin position="364"/>
        <end position="385"/>
    </location>
</feature>
<keyword evidence="10" id="KW-1185">Reference proteome</keyword>
<evidence type="ECO:0008006" key="11">
    <source>
        <dbReference type="Google" id="ProtNLM"/>
    </source>
</evidence>
<dbReference type="PRINTS" id="PR00926">
    <property type="entry name" value="MITOCARRIER"/>
</dbReference>
<evidence type="ECO:0000313" key="10">
    <source>
        <dbReference type="Proteomes" id="UP000266841"/>
    </source>
</evidence>
<name>K0SGL3_THAOC</name>
<feature type="repeat" description="Solcar" evidence="6">
    <location>
        <begin position="267"/>
        <end position="351"/>
    </location>
</feature>
<dbReference type="AlphaFoldDB" id="K0SGL3"/>
<evidence type="ECO:0000256" key="1">
    <source>
        <dbReference type="ARBA" id="ARBA00004141"/>
    </source>
</evidence>
<evidence type="ECO:0000256" key="7">
    <source>
        <dbReference type="RuleBase" id="RU000488"/>
    </source>
</evidence>
<dbReference type="SUPFAM" id="SSF103506">
    <property type="entry name" value="Mitochondrial carrier"/>
    <property type="match status" value="1"/>
</dbReference>
<accession>K0SGL3</accession>
<sequence>MELCPKALGIGFGTRPSMKISTVLTPLALSVTGSALQVLSFSQTATASAKVPPIAMSIRKRAASSPTSTAVQMTDATAALDASSAPIKVNGGSASYVGDTKSVEPSSGISSPEPQTPPTNAVVAEAKRTNDNLQVIARALPIMAIATVLAGLLTKFMTNFSSPAAQGMKLVYAGAIAGMVSRSFCAPIEMVSTVMMCRGDECTSMRSELAKTWRKEGLRGMFKGNGANCAKVAPSRGTQFLVYEFVKRKMLQVGFGIVAGGASAGSLHAGARLCAGGIAGMVAAALVYPLEVVKTMLTLYPDRCGSISDSLRLVYKSAGLGGLYRGLGPTLIAMFPYVGVEFMVYETLKKWWEMKIGPVGTVPLLLLGAIGGAAAQASAHPLDVIRRRMQMQSMNSGSSPTKENVSSKKYSNMFTGLHHVATTEGVHVLFNGLGPACFEKIPSTAIGYFIYEFLKVQLKISSV</sequence>
<evidence type="ECO:0000256" key="3">
    <source>
        <dbReference type="ARBA" id="ARBA00022692"/>
    </source>
</evidence>